<evidence type="ECO:0000313" key="8">
    <source>
        <dbReference type="Proteomes" id="UP000261739"/>
    </source>
</evidence>
<dbReference type="InterPro" id="IPR052185">
    <property type="entry name" value="IPC_Synthase-Related"/>
</dbReference>
<dbReference type="PANTHER" id="PTHR31310:SF7">
    <property type="entry name" value="PA-PHOSPHATASE RELATED-FAMILY PROTEIN DDB_G0268928"/>
    <property type="match status" value="1"/>
</dbReference>
<feature type="transmembrane region" description="Helical" evidence="5">
    <location>
        <begin position="38"/>
        <end position="55"/>
    </location>
</feature>
<name>A0A3D4T1L8_9CORY</name>
<accession>A0A3D4T1L8</accession>
<evidence type="ECO:0000256" key="1">
    <source>
        <dbReference type="ARBA" id="ARBA00004141"/>
    </source>
</evidence>
<keyword evidence="3 5" id="KW-1133">Transmembrane helix</keyword>
<feature type="transmembrane region" description="Helical" evidence="5">
    <location>
        <begin position="258"/>
        <end position="275"/>
    </location>
</feature>
<feature type="transmembrane region" description="Helical" evidence="5">
    <location>
        <begin position="132"/>
        <end position="150"/>
    </location>
</feature>
<feature type="transmembrane region" description="Helical" evidence="5">
    <location>
        <begin position="96"/>
        <end position="123"/>
    </location>
</feature>
<keyword evidence="2 5" id="KW-0812">Transmembrane</keyword>
<dbReference type="AlphaFoldDB" id="A0A3D4T1L8"/>
<protein>
    <submittedName>
        <fullName evidence="7">Phosphatase PAP2 family protein</fullName>
    </submittedName>
</protein>
<evidence type="ECO:0000259" key="6">
    <source>
        <dbReference type="Pfam" id="PF14378"/>
    </source>
</evidence>
<dbReference type="InterPro" id="IPR036938">
    <property type="entry name" value="PAP2/HPO_sf"/>
</dbReference>
<comment type="caution">
    <text evidence="7">The sequence shown here is derived from an EMBL/GenBank/DDBJ whole genome shotgun (WGS) entry which is preliminary data.</text>
</comment>
<evidence type="ECO:0000256" key="4">
    <source>
        <dbReference type="ARBA" id="ARBA00023136"/>
    </source>
</evidence>
<proteinExistence type="predicted"/>
<feature type="transmembrane region" description="Helical" evidence="5">
    <location>
        <begin position="281"/>
        <end position="301"/>
    </location>
</feature>
<gene>
    <name evidence="7" type="ORF">DIW82_10220</name>
</gene>
<dbReference type="STRING" id="863239.GCA_000213935_01027"/>
<feature type="transmembrane region" description="Helical" evidence="5">
    <location>
        <begin position="15"/>
        <end position="31"/>
    </location>
</feature>
<dbReference type="GO" id="GO:0016020">
    <property type="term" value="C:membrane"/>
    <property type="evidence" value="ECO:0007669"/>
    <property type="project" value="UniProtKB-SubCell"/>
</dbReference>
<feature type="transmembrane region" description="Helical" evidence="5">
    <location>
        <begin position="231"/>
        <end position="251"/>
    </location>
</feature>
<feature type="domain" description="Inositolphosphotransferase Aur1/Ipt1" evidence="6">
    <location>
        <begin position="80"/>
        <end position="296"/>
    </location>
</feature>
<evidence type="ECO:0000256" key="5">
    <source>
        <dbReference type="SAM" id="Phobius"/>
    </source>
</evidence>
<keyword evidence="4 5" id="KW-0472">Membrane</keyword>
<dbReference type="EMBL" id="DQID01000262">
    <property type="protein sequence ID" value="HCT15131.1"/>
    <property type="molecule type" value="Genomic_DNA"/>
</dbReference>
<dbReference type="Pfam" id="PF14378">
    <property type="entry name" value="PAP2_3"/>
    <property type="match status" value="1"/>
</dbReference>
<dbReference type="Proteomes" id="UP000261739">
    <property type="component" value="Unassembled WGS sequence"/>
</dbReference>
<evidence type="ECO:0000256" key="2">
    <source>
        <dbReference type="ARBA" id="ARBA00022692"/>
    </source>
</evidence>
<organism evidence="7 8">
    <name type="scientific">Corynebacterium nuruki</name>
    <dbReference type="NCBI Taxonomy" id="1032851"/>
    <lineage>
        <taxon>Bacteria</taxon>
        <taxon>Bacillati</taxon>
        <taxon>Actinomycetota</taxon>
        <taxon>Actinomycetes</taxon>
        <taxon>Mycobacteriales</taxon>
        <taxon>Corynebacteriaceae</taxon>
        <taxon>Corynebacterium</taxon>
    </lineage>
</organism>
<reference evidence="7 8" key="1">
    <citation type="journal article" date="2018" name="Nat. Biotechnol.">
        <title>A standardized bacterial taxonomy based on genome phylogeny substantially revises the tree of life.</title>
        <authorList>
            <person name="Parks D.H."/>
            <person name="Chuvochina M."/>
            <person name="Waite D.W."/>
            <person name="Rinke C."/>
            <person name="Skarshewski A."/>
            <person name="Chaumeil P.A."/>
            <person name="Hugenholtz P."/>
        </authorList>
    </citation>
    <scope>NUCLEOTIDE SEQUENCE [LARGE SCALE GENOMIC DNA]</scope>
    <source>
        <strain evidence="7">UBA11247</strain>
    </source>
</reference>
<dbReference type="Gene3D" id="1.20.144.10">
    <property type="entry name" value="Phosphatidic acid phosphatase type 2/haloperoxidase"/>
    <property type="match status" value="1"/>
</dbReference>
<comment type="subcellular location">
    <subcellularLocation>
        <location evidence="1">Membrane</location>
        <topology evidence="1">Multi-pass membrane protein</topology>
    </subcellularLocation>
</comment>
<evidence type="ECO:0000313" key="7">
    <source>
        <dbReference type="EMBL" id="HCT15131.1"/>
    </source>
</evidence>
<evidence type="ECO:0000256" key="3">
    <source>
        <dbReference type="ARBA" id="ARBA00022989"/>
    </source>
</evidence>
<sequence length="332" mass="37063">MVVELSVHGLAFDRTRLIILLCLGLIAACIGRHRTMSVILDWAPFAVILLLYDWTRNAAQTINFPVQWTLAPEVDKAIFGVVPTAWLQEHLKHPEAAWWEVIVGLVYMSYFIAPYAVAAWLWLKNRMVWRRFAACFIAVSFLGLIGYTFVPAAPPWAAARCTAEEVVDQPHEDACMVEPEATEPGGILGPIDPVDDGAEPYVERISSRGWDVLNIHVAASLIEIGQGKSNLVAAIPSLHAALTMLLAMFLWPRTDRRWRPLLLLYPFAMAFSLVFTAEHYVFDILLGWALSAVVVWAVNLIDRKVVQPRNARRAARVEPFPATGEVVNVTEG</sequence>
<dbReference type="PANTHER" id="PTHR31310">
    <property type="match status" value="1"/>
</dbReference>
<dbReference type="InterPro" id="IPR026841">
    <property type="entry name" value="Aur1/Ipt1"/>
</dbReference>
<dbReference type="SUPFAM" id="SSF48317">
    <property type="entry name" value="Acid phosphatase/Vanadium-dependent haloperoxidase"/>
    <property type="match status" value="1"/>
</dbReference>